<name>A0ABD2QAY7_9PLAT</name>
<dbReference type="EMBL" id="JBJKFK010000542">
    <property type="protein sequence ID" value="KAL3316422.1"/>
    <property type="molecule type" value="Genomic_DNA"/>
</dbReference>
<dbReference type="Proteomes" id="UP001626550">
    <property type="component" value="Unassembled WGS sequence"/>
</dbReference>
<dbReference type="AlphaFoldDB" id="A0ABD2QAY7"/>
<evidence type="ECO:0000313" key="2">
    <source>
        <dbReference type="EMBL" id="KAL3316422.1"/>
    </source>
</evidence>
<accession>A0ABD2QAY7</accession>
<comment type="caution">
    <text evidence="2">The sequence shown here is derived from an EMBL/GenBank/DDBJ whole genome shotgun (WGS) entry which is preliminary data.</text>
</comment>
<evidence type="ECO:0000313" key="3">
    <source>
        <dbReference type="Proteomes" id="UP001626550"/>
    </source>
</evidence>
<proteinExistence type="predicted"/>
<reference evidence="2 3" key="1">
    <citation type="submission" date="2024-11" db="EMBL/GenBank/DDBJ databases">
        <title>Adaptive evolution of stress response genes in parasites aligns with host niche diversity.</title>
        <authorList>
            <person name="Hahn C."/>
            <person name="Resl P."/>
        </authorList>
    </citation>
    <scope>NUCLEOTIDE SEQUENCE [LARGE SCALE GENOMIC DNA]</scope>
    <source>
        <strain evidence="2">EGGRZ-B1_66</strain>
        <tissue evidence="2">Body</tissue>
    </source>
</reference>
<feature type="region of interest" description="Disordered" evidence="1">
    <location>
        <begin position="352"/>
        <end position="371"/>
    </location>
</feature>
<keyword evidence="3" id="KW-1185">Reference proteome</keyword>
<organism evidence="2 3">
    <name type="scientific">Cichlidogyrus casuarinus</name>
    <dbReference type="NCBI Taxonomy" id="1844966"/>
    <lineage>
        <taxon>Eukaryota</taxon>
        <taxon>Metazoa</taxon>
        <taxon>Spiralia</taxon>
        <taxon>Lophotrochozoa</taxon>
        <taxon>Platyhelminthes</taxon>
        <taxon>Monogenea</taxon>
        <taxon>Monopisthocotylea</taxon>
        <taxon>Dactylogyridea</taxon>
        <taxon>Ancyrocephalidae</taxon>
        <taxon>Cichlidogyrus</taxon>
    </lineage>
</organism>
<sequence length="427" mass="47017">MIKSNSKSLSASLFSYELNFKNNLSSLTSIVARLRAKIETSATKPPEAAPPATTKTVSRSGSFVSNLSANFYHGSASHGNFTCNRPSSVQPLDNPPGVLNALSGSSETHSSNTLVHSESDDPTDPMFSYFVTSACLNKNSCKEPLPNQANYHSSSPENSCSCAVETLPKLSLSKCSSCDATNRQIVKLQSSVTSLLKMMQRLSTRISTVENKMMFFQDRMKQVSTENLCLSSKDDLSHPSVRASSQMFNQDLYGNSTRLVSGTATTRLTNEEIQKLRQMSSNEDKKSSLVPEMRMFSPIPSNMRQSLTKGNQKLRRQMSTRTATEAGMLRVINPREQSDNLRCSMNSLNPELVKPKPILPNGSRFDETGRGQPSISMHLRLPPLASSQIAVSSNRGGITSPYLIMDDMSIGRSKNYEDQTMFYDQPV</sequence>
<evidence type="ECO:0000256" key="1">
    <source>
        <dbReference type="SAM" id="MobiDB-lite"/>
    </source>
</evidence>
<gene>
    <name evidence="2" type="ORF">Ciccas_004939</name>
</gene>
<protein>
    <submittedName>
        <fullName evidence="2">Uncharacterized protein</fullName>
    </submittedName>
</protein>